<dbReference type="Pfam" id="PF00891">
    <property type="entry name" value="Methyltransf_2"/>
    <property type="match status" value="1"/>
</dbReference>
<evidence type="ECO:0000256" key="3">
    <source>
        <dbReference type="ARBA" id="ARBA00022691"/>
    </source>
</evidence>
<keyword evidence="3" id="KW-0949">S-adenosyl-L-methionine</keyword>
<protein>
    <submittedName>
        <fullName evidence="7">Methyltransferase</fullName>
    </submittedName>
</protein>
<dbReference type="CDD" id="cd02440">
    <property type="entry name" value="AdoMet_MTases"/>
    <property type="match status" value="1"/>
</dbReference>
<dbReference type="InterPro" id="IPR012967">
    <property type="entry name" value="COMT_dimerisation"/>
</dbReference>
<dbReference type="InterPro" id="IPR029063">
    <property type="entry name" value="SAM-dependent_MTases_sf"/>
</dbReference>
<dbReference type="SUPFAM" id="SSF46785">
    <property type="entry name" value="Winged helix' DNA-binding domain"/>
    <property type="match status" value="1"/>
</dbReference>
<dbReference type="Pfam" id="PF08100">
    <property type="entry name" value="Dimerisation"/>
    <property type="match status" value="1"/>
</dbReference>
<accession>A0A0B0ELJ0</accession>
<dbReference type="GO" id="GO:0008171">
    <property type="term" value="F:O-methyltransferase activity"/>
    <property type="evidence" value="ECO:0007669"/>
    <property type="project" value="InterPro"/>
</dbReference>
<dbReference type="InterPro" id="IPR036390">
    <property type="entry name" value="WH_DNA-bd_sf"/>
</dbReference>
<dbReference type="eggNOG" id="COG0500">
    <property type="taxonomic scope" value="Bacteria"/>
</dbReference>
<dbReference type="Gene3D" id="1.10.10.10">
    <property type="entry name" value="Winged helix-like DNA-binding domain superfamily/Winged helix DNA-binding domain"/>
    <property type="match status" value="1"/>
</dbReference>
<name>A0A0B0ELJ0_9BACT</name>
<proteinExistence type="predicted"/>
<evidence type="ECO:0000259" key="6">
    <source>
        <dbReference type="Pfam" id="PF08100"/>
    </source>
</evidence>
<evidence type="ECO:0000256" key="2">
    <source>
        <dbReference type="ARBA" id="ARBA00022679"/>
    </source>
</evidence>
<dbReference type="Gene3D" id="3.40.50.150">
    <property type="entry name" value="Vaccinia Virus protein VP39"/>
    <property type="match status" value="1"/>
</dbReference>
<dbReference type="PROSITE" id="PS51683">
    <property type="entry name" value="SAM_OMT_II"/>
    <property type="match status" value="1"/>
</dbReference>
<evidence type="ECO:0000313" key="8">
    <source>
        <dbReference type="Proteomes" id="UP000030652"/>
    </source>
</evidence>
<dbReference type="PANTHER" id="PTHR43712">
    <property type="entry name" value="PUTATIVE (AFU_ORTHOLOGUE AFUA_4G14580)-RELATED"/>
    <property type="match status" value="1"/>
</dbReference>
<dbReference type="EMBL" id="JRYO01000158">
    <property type="protein sequence ID" value="KHE92003.1"/>
    <property type="molecule type" value="Genomic_DNA"/>
</dbReference>
<keyword evidence="2 7" id="KW-0808">Transferase</keyword>
<gene>
    <name evidence="7" type="ORF">SCABRO_02266</name>
</gene>
<evidence type="ECO:0000256" key="4">
    <source>
        <dbReference type="PIRSR" id="PIRSR005739-1"/>
    </source>
</evidence>
<dbReference type="Proteomes" id="UP000030652">
    <property type="component" value="Unassembled WGS sequence"/>
</dbReference>
<evidence type="ECO:0000259" key="5">
    <source>
        <dbReference type="Pfam" id="PF00891"/>
    </source>
</evidence>
<sequence>MNNKDVQYLNDLSYGYWKSQALFVASELDLFTLIGVRGKSGKVIAKKLGTHLRATEMLLNALVSLKLLTKSRDIFNNTAVSRRCLMKDSPAYQGDRIQHFHNMWDYWSKLSTAVKTGKPTAYDNAKRGVDKQRLREFIKAMHNNASVQADELYIKLQIKKYSRLLDLAGGQGTYAVKFAEKNRNLKAVVFDLPDVIKITREHIKESGMTGQITAKAGNCLEDSLGKELYDIVLVSHLLHAYDASENQKILKKCWDSLMKDGIVVIQEFILNPSKTMPLFGTLFSLNMLMGTHNGSSFSAIEIKEWLKRAGFKGLKRIDLGMDSGLIIGCKL</sequence>
<reference evidence="7 8" key="1">
    <citation type="submission" date="2014-10" db="EMBL/GenBank/DDBJ databases">
        <title>Draft genome of anammox bacterium scalindua brodae, obtained using differential coverage binning of sequence data from two enrichment reactors.</title>
        <authorList>
            <person name="Speth D.R."/>
            <person name="Russ L."/>
            <person name="Kartal B."/>
            <person name="Op den Camp H.J."/>
            <person name="Dutilh B.E."/>
            <person name="Jetten M.S."/>
        </authorList>
    </citation>
    <scope>NUCLEOTIDE SEQUENCE [LARGE SCALE GENOMIC DNA]</scope>
    <source>
        <strain evidence="7">RU1</strain>
    </source>
</reference>
<dbReference type="PIRSF" id="PIRSF005739">
    <property type="entry name" value="O-mtase"/>
    <property type="match status" value="1"/>
</dbReference>
<dbReference type="GO" id="GO:0032259">
    <property type="term" value="P:methylation"/>
    <property type="evidence" value="ECO:0007669"/>
    <property type="project" value="UniProtKB-KW"/>
</dbReference>
<evidence type="ECO:0000256" key="1">
    <source>
        <dbReference type="ARBA" id="ARBA00022603"/>
    </source>
</evidence>
<keyword evidence="1 7" id="KW-0489">Methyltransferase</keyword>
<comment type="caution">
    <text evidence="7">The sequence shown here is derived from an EMBL/GenBank/DDBJ whole genome shotgun (WGS) entry which is preliminary data.</text>
</comment>
<dbReference type="InterPro" id="IPR001077">
    <property type="entry name" value="COMT_C"/>
</dbReference>
<dbReference type="SUPFAM" id="SSF53335">
    <property type="entry name" value="S-adenosyl-L-methionine-dependent methyltransferases"/>
    <property type="match status" value="1"/>
</dbReference>
<feature type="domain" description="O-methyltransferase C-terminal" evidence="5">
    <location>
        <begin position="107"/>
        <end position="312"/>
    </location>
</feature>
<dbReference type="InterPro" id="IPR036388">
    <property type="entry name" value="WH-like_DNA-bd_sf"/>
</dbReference>
<dbReference type="InterPro" id="IPR016461">
    <property type="entry name" value="COMT-like"/>
</dbReference>
<dbReference type="AlphaFoldDB" id="A0A0B0ELJ0"/>
<evidence type="ECO:0000313" key="7">
    <source>
        <dbReference type="EMBL" id="KHE92003.1"/>
    </source>
</evidence>
<organism evidence="7 8">
    <name type="scientific">Candidatus Scalindua brodae</name>
    <dbReference type="NCBI Taxonomy" id="237368"/>
    <lineage>
        <taxon>Bacteria</taxon>
        <taxon>Pseudomonadati</taxon>
        <taxon>Planctomycetota</taxon>
        <taxon>Candidatus Brocadiia</taxon>
        <taxon>Candidatus Brocadiales</taxon>
        <taxon>Candidatus Scalinduaceae</taxon>
        <taxon>Candidatus Scalindua</taxon>
    </lineage>
</organism>
<dbReference type="GO" id="GO:0046983">
    <property type="term" value="F:protein dimerization activity"/>
    <property type="evidence" value="ECO:0007669"/>
    <property type="project" value="InterPro"/>
</dbReference>
<feature type="domain" description="O-methyltransferase dimerisation" evidence="6">
    <location>
        <begin position="11"/>
        <end position="86"/>
    </location>
</feature>
<feature type="active site" description="Proton acceptor" evidence="4">
    <location>
        <position position="239"/>
    </location>
</feature>
<dbReference type="PANTHER" id="PTHR43712:SF2">
    <property type="entry name" value="O-METHYLTRANSFERASE CICE"/>
    <property type="match status" value="1"/>
</dbReference>